<evidence type="ECO:0000313" key="6">
    <source>
        <dbReference type="Proteomes" id="UP000249757"/>
    </source>
</evidence>
<accession>A0A2W1GRI6</accession>
<dbReference type="PIRSF" id="PIRSF001112">
    <property type="entry name" value="Epoxide_hydrolase"/>
    <property type="match status" value="1"/>
</dbReference>
<dbReference type="Pfam" id="PF06441">
    <property type="entry name" value="EHN"/>
    <property type="match status" value="1"/>
</dbReference>
<organism evidence="5 6">
    <name type="scientific">Pyrenophora tritici-repentis</name>
    <dbReference type="NCBI Taxonomy" id="45151"/>
    <lineage>
        <taxon>Eukaryota</taxon>
        <taxon>Fungi</taxon>
        <taxon>Dikarya</taxon>
        <taxon>Ascomycota</taxon>
        <taxon>Pezizomycotina</taxon>
        <taxon>Dothideomycetes</taxon>
        <taxon>Pleosporomycetidae</taxon>
        <taxon>Pleosporales</taxon>
        <taxon>Pleosporineae</taxon>
        <taxon>Pleosporaceae</taxon>
        <taxon>Pyrenophora</taxon>
    </lineage>
</organism>
<dbReference type="InterPro" id="IPR029058">
    <property type="entry name" value="AB_hydrolase_fold"/>
</dbReference>
<name>A0A2W1GRI6_9PLEO</name>
<protein>
    <submittedName>
        <fullName evidence="5">Epoxide hydrolase protein</fullName>
    </submittedName>
</protein>
<feature type="active site" description="Proton donor" evidence="3">
    <location>
        <position position="303"/>
    </location>
</feature>
<evidence type="ECO:0000256" key="1">
    <source>
        <dbReference type="ARBA" id="ARBA00010088"/>
    </source>
</evidence>
<dbReference type="Proteomes" id="UP000249757">
    <property type="component" value="Unassembled WGS sequence"/>
</dbReference>
<dbReference type="Gene3D" id="3.40.50.1820">
    <property type="entry name" value="alpha/beta hydrolase"/>
    <property type="match status" value="1"/>
</dbReference>
<reference evidence="6" key="1">
    <citation type="journal article" date="2022" name="Microb. Genom.">
        <title>A global pangenome for the wheat fungal pathogen Pyrenophora tritici-repentis and prediction of effector protein structural homology.</title>
        <authorList>
            <person name="Moolhuijzen P.M."/>
            <person name="See P.T."/>
            <person name="Shi G."/>
            <person name="Powell H.R."/>
            <person name="Cockram J."/>
            <person name="Jorgensen L.N."/>
            <person name="Benslimane H."/>
            <person name="Strelkov S.E."/>
            <person name="Turner J."/>
            <person name="Liu Z."/>
            <person name="Moffat C.S."/>
        </authorList>
    </citation>
    <scope>NUCLEOTIDE SEQUENCE [LARGE SCALE GENOMIC DNA]</scope>
</reference>
<comment type="similarity">
    <text evidence="1">Belongs to the peptidase S33 family.</text>
</comment>
<feature type="domain" description="Epoxide hydrolase N-terminal" evidence="4">
    <location>
        <begin position="10"/>
        <end position="117"/>
    </location>
</feature>
<keyword evidence="6" id="KW-1185">Reference proteome</keyword>
<dbReference type="SUPFAM" id="SSF53474">
    <property type="entry name" value="alpha/beta-Hydrolases"/>
    <property type="match status" value="1"/>
</dbReference>
<dbReference type="OrthoDB" id="7130006at2759"/>
<dbReference type="PRINTS" id="PR00412">
    <property type="entry name" value="EPOXHYDRLASE"/>
</dbReference>
<evidence type="ECO:0000256" key="2">
    <source>
        <dbReference type="ARBA" id="ARBA00022801"/>
    </source>
</evidence>
<proteinExistence type="inferred from homology"/>
<dbReference type="InterPro" id="IPR016292">
    <property type="entry name" value="Epoxide_hydrolase"/>
</dbReference>
<dbReference type="GO" id="GO:0097176">
    <property type="term" value="P:epoxide metabolic process"/>
    <property type="evidence" value="ECO:0007669"/>
    <property type="project" value="TreeGrafter"/>
</dbReference>
<keyword evidence="2 5" id="KW-0378">Hydrolase</keyword>
<evidence type="ECO:0000313" key="5">
    <source>
        <dbReference type="EMBL" id="KAI1511022.1"/>
    </source>
</evidence>
<comment type="caution">
    <text evidence="5">The sequence shown here is derived from an EMBL/GenBank/DDBJ whole genome shotgun (WGS) entry which is preliminary data.</text>
</comment>
<dbReference type="GO" id="GO:0004301">
    <property type="term" value="F:epoxide hydrolase activity"/>
    <property type="evidence" value="ECO:0007669"/>
    <property type="project" value="TreeGrafter"/>
</dbReference>
<dbReference type="PANTHER" id="PTHR21661">
    <property type="entry name" value="EPOXIDE HYDROLASE 1-RELATED"/>
    <property type="match status" value="1"/>
</dbReference>
<feature type="active site" description="Proton acceptor" evidence="3">
    <location>
        <position position="358"/>
    </location>
</feature>
<gene>
    <name evidence="5" type="ORF">Ptr86124_010143</name>
</gene>
<dbReference type="EMBL" id="NRDI02000015">
    <property type="protein sequence ID" value="KAI1511022.1"/>
    <property type="molecule type" value="Genomic_DNA"/>
</dbReference>
<sequence>MSYSPPASAKPFTLNISDQAISEWRQLLQLSKLAPDTFETQQEDRRFGVTHKWLSETKDYWLNKYDWRAQEKHINSVPHYKMQIEFVHLHFTALFSENKDAVPILFMHGWPGSFLEFLPMLQLIKTKYSTKHLPYHIIVPSLPGFTLSTIQSNSDWTNKDTGRILNQLMLTLGFNKYLVQGGDVGSFVAQVMSATYDGCVGMHLNMLPTAGKPDENTPLSNLEKEALARTQAWEPLGMGYAIEHGSRPSTIANVLSSNPLAILAWIGEKFLEWTDEDPSIDEILTNVSLYWFTNCITRSIYTYRELFRGGVVNIDEPAKSDKPLGISWFQFEFRPIFESVAAKNHNLVFYKQHERGGHFAALERPNELFEDVEAFVSKAWKTWSSHEPAKL</sequence>
<feature type="active site" description="Nucleophile" evidence="3">
    <location>
        <position position="183"/>
    </location>
</feature>
<dbReference type="PANTHER" id="PTHR21661:SF39">
    <property type="entry name" value="HYDROLASE, PUTATIVE (AFU_ORTHOLOGUE AFUA_3G08960)-RELATED"/>
    <property type="match status" value="1"/>
</dbReference>
<dbReference type="AlphaFoldDB" id="A0A2W1GRI6"/>
<evidence type="ECO:0000259" key="4">
    <source>
        <dbReference type="Pfam" id="PF06441"/>
    </source>
</evidence>
<dbReference type="InterPro" id="IPR010497">
    <property type="entry name" value="Epoxide_hydro_N"/>
</dbReference>
<evidence type="ECO:0000256" key="3">
    <source>
        <dbReference type="PIRSR" id="PIRSR001112-1"/>
    </source>
</evidence>
<dbReference type="InterPro" id="IPR000639">
    <property type="entry name" value="Epox_hydrolase-like"/>
</dbReference>